<dbReference type="RefSeq" id="WP_160625659.1">
    <property type="nucleotide sequence ID" value="NZ_WUUQ01000005.1"/>
</dbReference>
<reference evidence="2 3" key="1">
    <citation type="submission" date="2019-12" db="EMBL/GenBank/DDBJ databases">
        <authorList>
            <person name="Yang R."/>
        </authorList>
    </citation>
    <scope>NUCLEOTIDE SEQUENCE [LARGE SCALE GENOMIC DNA]</scope>
    <source>
        <strain evidence="2 3">DONG20-135</strain>
    </source>
</reference>
<dbReference type="Proteomes" id="UP000434036">
    <property type="component" value="Unassembled WGS sequence"/>
</dbReference>
<proteinExistence type="predicted"/>
<sequence length="75" mass="8817">MLNEIDIHGYTVAEAKQQLDRYLDQLPLSIHEITVIHGFQRGTVLQQFVRKNYRHPRLVRTMLSMNKGQTTLLLK</sequence>
<evidence type="ECO:0000313" key="2">
    <source>
        <dbReference type="EMBL" id="MXQ74272.1"/>
    </source>
</evidence>
<protein>
    <recommendedName>
        <fullName evidence="1">Smr domain-containing protein</fullName>
    </recommendedName>
</protein>
<dbReference type="AlphaFoldDB" id="A0A6N8U8M4"/>
<feature type="domain" description="Smr" evidence="1">
    <location>
        <begin position="2"/>
        <end position="75"/>
    </location>
</feature>
<dbReference type="InterPro" id="IPR036063">
    <property type="entry name" value="Smr_dom_sf"/>
</dbReference>
<dbReference type="InterPro" id="IPR002625">
    <property type="entry name" value="Smr_dom"/>
</dbReference>
<organism evidence="2 3">
    <name type="scientific">Copranaerobaculum intestinale</name>
    <dbReference type="NCBI Taxonomy" id="2692629"/>
    <lineage>
        <taxon>Bacteria</taxon>
        <taxon>Bacillati</taxon>
        <taxon>Bacillota</taxon>
        <taxon>Erysipelotrichia</taxon>
        <taxon>Erysipelotrichales</taxon>
        <taxon>Erysipelotrichaceae</taxon>
        <taxon>Copranaerobaculum</taxon>
    </lineage>
</organism>
<reference evidence="2 3" key="2">
    <citation type="submission" date="2020-01" db="EMBL/GenBank/DDBJ databases">
        <title>Clostridiaceae sp. nov. isolated from the gut of human by culturomics.</title>
        <authorList>
            <person name="Chang Y."/>
        </authorList>
    </citation>
    <scope>NUCLEOTIDE SEQUENCE [LARGE SCALE GENOMIC DNA]</scope>
    <source>
        <strain evidence="2 3">DONG20-135</strain>
    </source>
</reference>
<dbReference type="Pfam" id="PF01713">
    <property type="entry name" value="Smr"/>
    <property type="match status" value="1"/>
</dbReference>
<gene>
    <name evidence="2" type="ORF">GSF08_10075</name>
</gene>
<evidence type="ECO:0000259" key="1">
    <source>
        <dbReference type="SMART" id="SM00463"/>
    </source>
</evidence>
<accession>A0A6N8U8M4</accession>
<dbReference type="EMBL" id="WUUQ01000005">
    <property type="protein sequence ID" value="MXQ74272.1"/>
    <property type="molecule type" value="Genomic_DNA"/>
</dbReference>
<dbReference type="Gene3D" id="3.30.1370.110">
    <property type="match status" value="1"/>
</dbReference>
<evidence type="ECO:0000313" key="3">
    <source>
        <dbReference type="Proteomes" id="UP000434036"/>
    </source>
</evidence>
<keyword evidence="3" id="KW-1185">Reference proteome</keyword>
<dbReference type="SUPFAM" id="SSF160443">
    <property type="entry name" value="SMR domain-like"/>
    <property type="match status" value="1"/>
</dbReference>
<name>A0A6N8U8M4_9FIRM</name>
<dbReference type="SMART" id="SM00463">
    <property type="entry name" value="SMR"/>
    <property type="match status" value="1"/>
</dbReference>
<comment type="caution">
    <text evidence="2">The sequence shown here is derived from an EMBL/GenBank/DDBJ whole genome shotgun (WGS) entry which is preliminary data.</text>
</comment>